<keyword evidence="2" id="KW-1185">Reference proteome</keyword>
<gene>
    <name evidence="1" type="ORF">SAMN05421834_106137</name>
</gene>
<dbReference type="OrthoDB" id="9783700at2"/>
<dbReference type="STRING" id="56779.SAMN05421834_106137"/>
<protein>
    <submittedName>
        <fullName evidence="1">Glutamine cyclotransferase</fullName>
    </submittedName>
</protein>
<dbReference type="GO" id="GO:0016603">
    <property type="term" value="F:glutaminyl-peptide cyclotransferase activity"/>
    <property type="evidence" value="ECO:0007669"/>
    <property type="project" value="InterPro"/>
</dbReference>
<name>A0A1N6UFZ6_9FIRM</name>
<accession>A0A1N6UFZ6</accession>
<dbReference type="InterPro" id="IPR011044">
    <property type="entry name" value="Quino_amine_DH_bsu"/>
</dbReference>
<proteinExistence type="predicted"/>
<organism evidence="1 2">
    <name type="scientific">Halanaerobium kushneri</name>
    <dbReference type="NCBI Taxonomy" id="56779"/>
    <lineage>
        <taxon>Bacteria</taxon>
        <taxon>Bacillati</taxon>
        <taxon>Bacillota</taxon>
        <taxon>Clostridia</taxon>
        <taxon>Halanaerobiales</taxon>
        <taxon>Halanaerobiaceae</taxon>
        <taxon>Halanaerobium</taxon>
    </lineage>
</organism>
<keyword evidence="1" id="KW-0808">Transferase</keyword>
<evidence type="ECO:0000313" key="2">
    <source>
        <dbReference type="Proteomes" id="UP000185669"/>
    </source>
</evidence>
<dbReference type="PANTHER" id="PTHR31270:SF1">
    <property type="entry name" value="GLUTAMINYL-PEPTIDE CYCLOTRANSFERASE"/>
    <property type="match status" value="1"/>
</dbReference>
<reference evidence="2" key="1">
    <citation type="submission" date="2017-01" db="EMBL/GenBank/DDBJ databases">
        <authorList>
            <person name="Varghese N."/>
            <person name="Submissions S."/>
        </authorList>
    </citation>
    <scope>NUCLEOTIDE SEQUENCE [LARGE SCALE GENOMIC DNA]</scope>
    <source>
        <strain evidence="2">ATCC 700103</strain>
    </source>
</reference>
<dbReference type="Proteomes" id="UP000185669">
    <property type="component" value="Unassembled WGS sequence"/>
</dbReference>
<dbReference type="AlphaFoldDB" id="A0A1N6UFZ6"/>
<evidence type="ECO:0000313" key="1">
    <source>
        <dbReference type="EMBL" id="SIQ64483.1"/>
    </source>
</evidence>
<sequence>MKNKIIFLILILLFILTYPVSALETETVTELNYQVIESYRHDPKAFTQGLEIFDNNLYEGTGLYGKSSLRKLEIKSGRILDKINLSSDYFGEGITILNNKIYQLSWKENIAFVYDLNFNLIKKINYSGEGWGLANDGKYLIMSNGSEYLYFRDPDTFELAKKIKVRTKDRLIKNINELEYQNGFIYANIWQTDYIIKIDAASGKVSAYLDLSGILKTDYTGEINVLNGIAYDSTNKTFLVTGKLWPKIYRIKIID</sequence>
<dbReference type="RefSeq" id="WP_076544458.1">
    <property type="nucleotide sequence ID" value="NZ_FTNC01000006.1"/>
</dbReference>
<dbReference type="SUPFAM" id="SSF50969">
    <property type="entry name" value="YVTN repeat-like/Quinoprotein amine dehydrogenase"/>
    <property type="match status" value="1"/>
</dbReference>
<dbReference type="Pfam" id="PF05096">
    <property type="entry name" value="Glu_cyclase_2"/>
    <property type="match status" value="1"/>
</dbReference>
<dbReference type="EMBL" id="FTNC01000006">
    <property type="protein sequence ID" value="SIQ64483.1"/>
    <property type="molecule type" value="Genomic_DNA"/>
</dbReference>
<dbReference type="InterPro" id="IPR007788">
    <property type="entry name" value="QCT"/>
</dbReference>
<dbReference type="PANTHER" id="PTHR31270">
    <property type="entry name" value="GLUTAMINYL-PEPTIDE CYCLOTRANSFERASE"/>
    <property type="match status" value="1"/>
</dbReference>